<reference evidence="1 2" key="1">
    <citation type="submission" date="2018-11" db="EMBL/GenBank/DDBJ databases">
        <title>Genome sequencing of Paenibacillus sp. KCOM 3021 (= ChDC PVNT-B20).</title>
        <authorList>
            <person name="Kook J.-K."/>
            <person name="Park S.-N."/>
            <person name="Lim Y.K."/>
        </authorList>
    </citation>
    <scope>NUCLEOTIDE SEQUENCE [LARGE SCALE GENOMIC DNA]</scope>
    <source>
        <strain evidence="1 2">KCOM 3021</strain>
    </source>
</reference>
<comment type="caution">
    <text evidence="1">The sequence shown here is derived from an EMBL/GenBank/DDBJ whole genome shotgun (WGS) entry which is preliminary data.</text>
</comment>
<keyword evidence="2" id="KW-1185">Reference proteome</keyword>
<proteinExistence type="predicted"/>
<protein>
    <submittedName>
        <fullName evidence="1">Uncharacterized protein</fullName>
    </submittedName>
</protein>
<accession>A0A3P3T9Z2</accession>
<evidence type="ECO:0000313" key="1">
    <source>
        <dbReference type="EMBL" id="RRJ54861.1"/>
    </source>
</evidence>
<dbReference type="AlphaFoldDB" id="A0A3P3T9Z2"/>
<name>A0A3P3T9Z2_9BACL</name>
<evidence type="ECO:0000313" key="2">
    <source>
        <dbReference type="Proteomes" id="UP000267017"/>
    </source>
</evidence>
<dbReference type="Proteomes" id="UP000267017">
    <property type="component" value="Unassembled WGS sequence"/>
</dbReference>
<organism evidence="1 2">
    <name type="scientific">Paenibacillus oralis</name>
    <dbReference type="NCBI Taxonomy" id="2490856"/>
    <lineage>
        <taxon>Bacteria</taxon>
        <taxon>Bacillati</taxon>
        <taxon>Bacillota</taxon>
        <taxon>Bacilli</taxon>
        <taxon>Bacillales</taxon>
        <taxon>Paenibacillaceae</taxon>
        <taxon>Paenibacillus</taxon>
    </lineage>
</organism>
<dbReference type="RefSeq" id="WP_128635949.1">
    <property type="nucleotide sequence ID" value="NZ_RRCN01000002.1"/>
</dbReference>
<gene>
    <name evidence="1" type="ORF">EHV15_35395</name>
</gene>
<sequence length="124" mass="14165">MKPRNILSSDESNVRFFEQHQVIPHRYVLPENGPGCSRKASAFAENHTASMGLERINEMVPKCSRCKKEAKVTTMSRFNTDIICIPCENLEKRHPEYSRAVEVELQEVQKGNYNYPGIGRPADL</sequence>
<dbReference type="EMBL" id="RRCN01000002">
    <property type="protein sequence ID" value="RRJ54861.1"/>
    <property type="molecule type" value="Genomic_DNA"/>
</dbReference>
<dbReference type="OrthoDB" id="9812979at2"/>